<dbReference type="RefSeq" id="WP_133538521.1">
    <property type="nucleotide sequence ID" value="NZ_SNXI01000001.1"/>
</dbReference>
<evidence type="ECO:0000313" key="4">
    <source>
        <dbReference type="Proteomes" id="UP000295531"/>
    </source>
</evidence>
<comment type="caution">
    <text evidence="3">The sequence shown here is derived from an EMBL/GenBank/DDBJ whole genome shotgun (WGS) entry which is preliminary data.</text>
</comment>
<dbReference type="InterPro" id="IPR016087">
    <property type="entry name" value="Chalcone_isomerase"/>
</dbReference>
<name>A0A4R6PRR7_9GAMM</name>
<dbReference type="EMBL" id="SNXI01000001">
    <property type="protein sequence ID" value="TDP40821.1"/>
    <property type="molecule type" value="Genomic_DNA"/>
</dbReference>
<accession>A0A4R6PRR7</accession>
<organism evidence="3 4">
    <name type="scientific">Idiomarina aquatica</name>
    <dbReference type="NCBI Taxonomy" id="1327752"/>
    <lineage>
        <taxon>Bacteria</taxon>
        <taxon>Pseudomonadati</taxon>
        <taxon>Pseudomonadota</taxon>
        <taxon>Gammaproteobacteria</taxon>
        <taxon>Alteromonadales</taxon>
        <taxon>Idiomarinaceae</taxon>
        <taxon>Idiomarina</taxon>
    </lineage>
</organism>
<keyword evidence="4" id="KW-1185">Reference proteome</keyword>
<keyword evidence="1" id="KW-0732">Signal</keyword>
<feature type="domain" description="Chalcone isomerase" evidence="2">
    <location>
        <begin position="44"/>
        <end position="165"/>
    </location>
</feature>
<proteinExistence type="predicted"/>
<sequence>MNRLIKSSLAIALALAFTPSLAFASDCDSAVPKDQNRVGETRLSVLFWDVYDARLFTNSGDFDWQQRKQQRKTLVLDYLRDIKVADLVDKTAEEWQRLGFAHQDQQQWLDTLNQIWPNIKEGDCLALVENEDGHADFYQGDKLLGTIENSTFTEQFLAIWLSPESRYEDERDELTGASS</sequence>
<dbReference type="OrthoDB" id="8527419at2"/>
<evidence type="ECO:0000259" key="2">
    <source>
        <dbReference type="Pfam" id="PF16036"/>
    </source>
</evidence>
<feature type="chain" id="PRO_5020448049" evidence="1">
    <location>
        <begin position="25"/>
        <end position="179"/>
    </location>
</feature>
<keyword evidence="3" id="KW-0413">Isomerase</keyword>
<evidence type="ECO:0000313" key="3">
    <source>
        <dbReference type="EMBL" id="TDP40821.1"/>
    </source>
</evidence>
<protein>
    <submittedName>
        <fullName evidence="3">Chalcone isomerase-like protein</fullName>
    </submittedName>
</protein>
<dbReference type="Pfam" id="PF16036">
    <property type="entry name" value="Chalcone_3"/>
    <property type="match status" value="1"/>
</dbReference>
<evidence type="ECO:0000256" key="1">
    <source>
        <dbReference type="SAM" id="SignalP"/>
    </source>
</evidence>
<reference evidence="3 4" key="1">
    <citation type="submission" date="2019-03" db="EMBL/GenBank/DDBJ databases">
        <title>Freshwater and sediment microbial communities from various areas in North America, analyzing microbe dynamics in response to fracking.</title>
        <authorList>
            <person name="Lamendella R."/>
        </authorList>
    </citation>
    <scope>NUCLEOTIDE SEQUENCE [LARGE SCALE GENOMIC DNA]</scope>
    <source>
        <strain evidence="3 4">18_TX</strain>
    </source>
</reference>
<feature type="signal peptide" evidence="1">
    <location>
        <begin position="1"/>
        <end position="24"/>
    </location>
</feature>
<dbReference type="GO" id="GO:0016853">
    <property type="term" value="F:isomerase activity"/>
    <property type="evidence" value="ECO:0007669"/>
    <property type="project" value="UniProtKB-KW"/>
</dbReference>
<gene>
    <name evidence="3" type="ORF">DEU29_101372</name>
</gene>
<dbReference type="Proteomes" id="UP000295531">
    <property type="component" value="Unassembled WGS sequence"/>
</dbReference>
<dbReference type="AlphaFoldDB" id="A0A4R6PRR7"/>